<dbReference type="Pfam" id="PF14225">
    <property type="entry name" value="MOR2-PAG1_C"/>
    <property type="match status" value="1"/>
</dbReference>
<name>A0A4U0X111_9PEZI</name>
<sequence>MSVILCVAPLDLFTTQWLQLVLPLQARLKERTTRATTLKAICRLVWRYLYRTTETSNVTAKKLDDIIKLVFQPGKRSYLSTDESIAEPLIQLIRIIGYKHQDLCFRTIIFPLMNAESFLSGRELKVDNLEPERMVIGIRAFLAIMADLEKAEPPPFPVTFESDVFNEPSTTTPVPLSPRPLPHNNKSSNREERLSRPVITSGFGDVAKESYVKFCKILGEITIICDNTFGGQAVLDEKFASQTPKTPMADAFSFSRSRDDHTNAIDPRQGFYDLLHVAVRALPRCLSPHIPFNSLVNLLCTGTAHVQSHVATSSAQSLKSIARQSHAQQVTIGFARFIFNFDDRYSTMSDGGMLGPGHIESTLRLYVELLQIWIEDLKQKTKKAAFDLAEDSNSGNRGAQLDLSGVWAHVDEIESHGLFFLCSPSRRVRSFAVTVLRLVTEFDTALGKDSTRIIRILQGSPQRVMDVNDEKLSVAERSRLQRGMRKSNVHSTLVELCSSDVAYDSTLWFKVFPNLIRISSETCPFAVALTRDIVCARLSQMHKAVGALAEGTRSHQYSAFEAAFVPSRTVGRLTTTPPEVVIEQWKLHLIFACTTLTNTRTQHTAAAQDSQHTRKSSKSSQHNGDKIESAGELFSKVMPLLQVTNASIRDAIVVGLGSINRNLYRTLLESMQPSVAICNDEAKMRLGRHQRTASSPRRSHRTDHLRTEVTHIYKLTSHLLHTRETYNDDWILNNLITYTKDLRLFLNDAEVQNEWGFQKLRTHYCGLVETLYEGVKKTKDPLRWMPFQSRKAAFALMEDWCGYSPNQNQIRQREDSMRRSVLDREHDMGNKGIVTASMEIEKRDLRTAALSSMAALCGGPVSITTESKVNLQFDVRRMLSWIDTIFDTVSDKTHAIGRRALKNLITHNREHAYLLGRSIEMCYIAKSPKALASYFEVVTQILTECDDHMPPFWRVLCAGLYTLGNDSSEIRMKSVRLLRVLEERLRKSSKLQDLDISVSDKTTAVYKAAQFEVSLRLTKQHAEMAFHVFSEFSTYFKILQPDHQRNMVAAMLPWIQTIELQLDPNGGPTATSYMLLVNLFEITVRCSTALHNEILALWQALATGPHAGNVQLVLDFIINLCLEKKEQNFVDYAKQIVVFLSGTPAGLKVVDFLLLQINPKAMVVEKRETAPVPQDFVSLPYLADLSQVLPIGSGNKPAGLSLGQLCLILLVDLVVSPNKLPPAKVPLLLQVVLVLWDHYTPLVQDQAREMLVHLIHELVISQIDDRTTDPDKQAIEDLIDSIRRHESKVVWSYDDNNGEADNDNDIRVPQAMSFITEEVVKVFAHIHPSLREDWGKMTLTWATSCAVRHIACRSFQIFRCVLTTLDPQMLADMLARLSNTIADDNNDYLTFSMEILTTIKTIIEALEPVDLIKYPQLFWTTAACLDTIFEREFMESLSMLERLLDKLDLSDPAVIKLLIGSQPPKWEGTFEGLQSPVYKGLRSRVCLDRSVHVLDRLTALPSSELVGNDSRLLFAVLANLPRYLRFFEQGTVDPSCISSAELLAGVAEGQGHDDLARALQGFATTRYRADKEFLSQTVFGLRSAFFPEFEYKCLTFLMGLLTNPLPWFRTKTMQLLCVIAPEIDMRKPEITSHGSDLISPLLRLLQTEYCSQALEVLDNIMTMSGTPMDNKHLRMSMAGAHSNRATRKEYESTKCLYGIPEETGWSIPMPAVYSRMTRSNVHAVFYTCASTEATGVEEAATPEIEFHEEYQYSYFPDRTATMMSDDARGDGNMGELVMKLDSLDDFFEDSVSEETLTRQNSHALAAQAARYANGTGGVREDLYDQQTLPILHKSLQHNTSVTSFQTNFGDLKLPPASRDPEVMTPTAFNLPATTTTLARPGLPPRSLTSPGQRDQYQASQPPDLLSGDEGGDEPLSDDDSSIGRSAPSDKSFSLENIIRPGHGLRSNLRSGMRRLTGGGGGGGGPDVREKEKLRDAVRAQLLQKNPRVPKVPDVYLQNPKSADP</sequence>
<feature type="domain" description="Cell morphogenesis central region" evidence="4">
    <location>
        <begin position="897"/>
        <end position="1128"/>
    </location>
</feature>
<dbReference type="Pfam" id="PF14228">
    <property type="entry name" value="MOR2-PAG1_mid"/>
    <property type="match status" value="2"/>
</dbReference>
<dbReference type="GO" id="GO:0030427">
    <property type="term" value="C:site of polarized growth"/>
    <property type="evidence" value="ECO:0007669"/>
    <property type="project" value="TreeGrafter"/>
</dbReference>
<evidence type="ECO:0000259" key="3">
    <source>
        <dbReference type="Pfam" id="PF14225"/>
    </source>
</evidence>
<dbReference type="InterPro" id="IPR039867">
    <property type="entry name" value="Furry/Tao3/Mor2"/>
</dbReference>
<dbReference type="InterPro" id="IPR025614">
    <property type="entry name" value="Cell_morpho_N"/>
</dbReference>
<dbReference type="InterPro" id="IPR029473">
    <property type="entry name" value="MOR2-PAG1_mid"/>
</dbReference>
<organism evidence="5 6">
    <name type="scientific">Cryomyces minteri</name>
    <dbReference type="NCBI Taxonomy" id="331657"/>
    <lineage>
        <taxon>Eukaryota</taxon>
        <taxon>Fungi</taxon>
        <taxon>Dikarya</taxon>
        <taxon>Ascomycota</taxon>
        <taxon>Pezizomycotina</taxon>
        <taxon>Dothideomycetes</taxon>
        <taxon>Dothideomycetes incertae sedis</taxon>
        <taxon>Cryomyces</taxon>
    </lineage>
</organism>
<evidence type="ECO:0000313" key="6">
    <source>
        <dbReference type="Proteomes" id="UP000308768"/>
    </source>
</evidence>
<feature type="region of interest" description="Disordered" evidence="1">
    <location>
        <begin position="603"/>
        <end position="625"/>
    </location>
</feature>
<evidence type="ECO:0008006" key="7">
    <source>
        <dbReference type="Google" id="ProtNLM"/>
    </source>
</evidence>
<keyword evidence="6" id="KW-1185">Reference proteome</keyword>
<dbReference type="OrthoDB" id="6287725at2759"/>
<dbReference type="SUPFAM" id="SSF48371">
    <property type="entry name" value="ARM repeat"/>
    <property type="match status" value="2"/>
</dbReference>
<feature type="region of interest" description="Disordered" evidence="1">
    <location>
        <begin position="167"/>
        <end position="194"/>
    </location>
</feature>
<comment type="caution">
    <text evidence="5">The sequence shown here is derived from an EMBL/GenBank/DDBJ whole genome shotgun (WGS) entry which is preliminary data.</text>
</comment>
<feature type="domain" description="Cell morphogenesis protein C-terminal" evidence="3">
    <location>
        <begin position="1415"/>
        <end position="1665"/>
    </location>
</feature>
<protein>
    <recommendedName>
        <fullName evidence="7">Cell morphogenesis protein N-terminal domain-containing protein</fullName>
    </recommendedName>
</protein>
<dbReference type="Pfam" id="PF14222">
    <property type="entry name" value="MOR2-PAG1_N"/>
    <property type="match status" value="1"/>
</dbReference>
<dbReference type="InterPro" id="IPR016024">
    <property type="entry name" value="ARM-type_fold"/>
</dbReference>
<feature type="compositionally biased region" description="Polar residues" evidence="1">
    <location>
        <begin position="1886"/>
        <end position="1900"/>
    </location>
</feature>
<proteinExistence type="predicted"/>
<dbReference type="PANTHER" id="PTHR12295:SF30">
    <property type="entry name" value="PROTEIN FURRY"/>
    <property type="match status" value="1"/>
</dbReference>
<dbReference type="PANTHER" id="PTHR12295">
    <property type="entry name" value="FURRY-RELATED"/>
    <property type="match status" value="1"/>
</dbReference>
<reference evidence="5 6" key="1">
    <citation type="submission" date="2017-03" db="EMBL/GenBank/DDBJ databases">
        <title>Genomes of endolithic fungi from Antarctica.</title>
        <authorList>
            <person name="Coleine C."/>
            <person name="Masonjones S."/>
            <person name="Stajich J.E."/>
        </authorList>
    </citation>
    <scope>NUCLEOTIDE SEQUENCE [LARGE SCALE GENOMIC DNA]</scope>
    <source>
        <strain evidence="5 6">CCFEE 5187</strain>
    </source>
</reference>
<gene>
    <name evidence="5" type="ORF">B0A49_08345</name>
</gene>
<feature type="domain" description="Cell morphogenesis protein N-terminal" evidence="2">
    <location>
        <begin position="2"/>
        <end position="374"/>
    </location>
</feature>
<dbReference type="InterPro" id="IPR025481">
    <property type="entry name" value="Cell_Morphogen_C"/>
</dbReference>
<evidence type="ECO:0000259" key="2">
    <source>
        <dbReference type="Pfam" id="PF14222"/>
    </source>
</evidence>
<dbReference type="STRING" id="331657.A0A4U0X111"/>
<feature type="region of interest" description="Disordered" evidence="1">
    <location>
        <begin position="1852"/>
        <end position="2004"/>
    </location>
</feature>
<feature type="compositionally biased region" description="Gly residues" evidence="1">
    <location>
        <begin position="1956"/>
        <end position="1965"/>
    </location>
</feature>
<feature type="compositionally biased region" description="Acidic residues" evidence="1">
    <location>
        <begin position="1909"/>
        <end position="1920"/>
    </location>
</feature>
<accession>A0A4U0X111</accession>
<dbReference type="Proteomes" id="UP000308768">
    <property type="component" value="Unassembled WGS sequence"/>
</dbReference>
<feature type="compositionally biased region" description="Basic and acidic residues" evidence="1">
    <location>
        <begin position="1966"/>
        <end position="1977"/>
    </location>
</feature>
<dbReference type="GO" id="GO:0000902">
    <property type="term" value="P:cell morphogenesis"/>
    <property type="evidence" value="ECO:0007669"/>
    <property type="project" value="InterPro"/>
</dbReference>
<dbReference type="GO" id="GO:0005938">
    <property type="term" value="C:cell cortex"/>
    <property type="evidence" value="ECO:0007669"/>
    <property type="project" value="TreeGrafter"/>
</dbReference>
<evidence type="ECO:0000259" key="4">
    <source>
        <dbReference type="Pfam" id="PF14228"/>
    </source>
</evidence>
<dbReference type="EMBL" id="NAJN01000787">
    <property type="protein sequence ID" value="TKA68768.1"/>
    <property type="molecule type" value="Genomic_DNA"/>
</dbReference>
<feature type="domain" description="Cell morphogenesis central region" evidence="4">
    <location>
        <begin position="1200"/>
        <end position="1367"/>
    </location>
</feature>
<evidence type="ECO:0000256" key="1">
    <source>
        <dbReference type="SAM" id="MobiDB-lite"/>
    </source>
</evidence>
<evidence type="ECO:0000313" key="5">
    <source>
        <dbReference type="EMBL" id="TKA68768.1"/>
    </source>
</evidence>